<dbReference type="AlphaFoldDB" id="A0A1H6Y560"/>
<sequence length="77" mass="8499">MGLKVIITLNRELAASPEERILVGRRIQEEFGIRHVSPGVLATLGVVSGEIDPECLPDLRRRPEVKSVEQAGLKRAQ</sequence>
<name>A0A1H6Y560_9DEIO</name>
<organism evidence="1 2">
    <name type="scientific">Deinococcus reticulitermitis</name>
    <dbReference type="NCBI Taxonomy" id="856736"/>
    <lineage>
        <taxon>Bacteria</taxon>
        <taxon>Thermotogati</taxon>
        <taxon>Deinococcota</taxon>
        <taxon>Deinococci</taxon>
        <taxon>Deinococcales</taxon>
        <taxon>Deinococcaceae</taxon>
        <taxon>Deinococcus</taxon>
    </lineage>
</organism>
<dbReference type="EMBL" id="FNZA01000006">
    <property type="protein sequence ID" value="SEJ34167.1"/>
    <property type="molecule type" value="Genomic_DNA"/>
</dbReference>
<proteinExistence type="predicted"/>
<evidence type="ECO:0000313" key="1">
    <source>
        <dbReference type="EMBL" id="SEJ34167.1"/>
    </source>
</evidence>
<accession>A0A1H6Y560</accession>
<reference evidence="2" key="1">
    <citation type="submission" date="2016-10" db="EMBL/GenBank/DDBJ databases">
        <authorList>
            <person name="Varghese N."/>
            <person name="Submissions S."/>
        </authorList>
    </citation>
    <scope>NUCLEOTIDE SEQUENCE [LARGE SCALE GENOMIC DNA]</scope>
    <source>
        <strain evidence="2">CGMCC 1.10218</strain>
    </source>
</reference>
<gene>
    <name evidence="1" type="ORF">SAMN04488058_10698</name>
</gene>
<keyword evidence="2" id="KW-1185">Reference proteome</keyword>
<dbReference type="Proteomes" id="UP000199223">
    <property type="component" value="Unassembled WGS sequence"/>
</dbReference>
<dbReference type="RefSeq" id="WP_092264290.1">
    <property type="nucleotide sequence ID" value="NZ_FNZA01000006.1"/>
</dbReference>
<protein>
    <submittedName>
        <fullName evidence="1">Uncharacterized protein</fullName>
    </submittedName>
</protein>
<evidence type="ECO:0000313" key="2">
    <source>
        <dbReference type="Proteomes" id="UP000199223"/>
    </source>
</evidence>